<keyword evidence="14" id="KW-1185">Reference proteome</keyword>
<evidence type="ECO:0000256" key="8">
    <source>
        <dbReference type="ARBA" id="ARBA00023014"/>
    </source>
</evidence>
<dbReference type="GO" id="GO:1990918">
    <property type="term" value="P:double-strand break repair involved in meiotic recombination"/>
    <property type="evidence" value="ECO:0007669"/>
    <property type="project" value="TreeGrafter"/>
</dbReference>
<feature type="compositionally biased region" description="Basic residues" evidence="11">
    <location>
        <begin position="547"/>
        <end position="560"/>
    </location>
</feature>
<comment type="caution">
    <text evidence="13">The sequence shown here is derived from an EMBL/GenBank/DDBJ whole genome shotgun (WGS) entry which is preliminary data.</text>
</comment>
<dbReference type="PANTHER" id="PTHR11472">
    <property type="entry name" value="DNA REPAIR DEAD HELICASE RAD3/XP-D SUBFAMILY MEMBER"/>
    <property type="match status" value="1"/>
</dbReference>
<feature type="region of interest" description="Disordered" evidence="11">
    <location>
        <begin position="760"/>
        <end position="786"/>
    </location>
</feature>
<keyword evidence="4" id="KW-0378">Hydrolase</keyword>
<dbReference type="GO" id="GO:0003678">
    <property type="term" value="F:DNA helicase activity"/>
    <property type="evidence" value="ECO:0007669"/>
    <property type="project" value="InterPro"/>
</dbReference>
<dbReference type="GO" id="GO:0051536">
    <property type="term" value="F:iron-sulfur cluster binding"/>
    <property type="evidence" value="ECO:0007669"/>
    <property type="project" value="UniProtKB-KW"/>
</dbReference>
<protein>
    <recommendedName>
        <fullName evidence="12">Helicase ATP-binding domain-containing protein</fullName>
    </recommendedName>
</protein>
<evidence type="ECO:0000256" key="10">
    <source>
        <dbReference type="ARBA" id="ARBA00023242"/>
    </source>
</evidence>
<dbReference type="GO" id="GO:0005524">
    <property type="term" value="F:ATP binding"/>
    <property type="evidence" value="ECO:0007669"/>
    <property type="project" value="UniProtKB-KW"/>
</dbReference>
<evidence type="ECO:0000259" key="12">
    <source>
        <dbReference type="PROSITE" id="PS51193"/>
    </source>
</evidence>
<dbReference type="NCBIfam" id="TIGR00604">
    <property type="entry name" value="rad3"/>
    <property type="match status" value="1"/>
</dbReference>
<evidence type="ECO:0000256" key="7">
    <source>
        <dbReference type="ARBA" id="ARBA00023004"/>
    </source>
</evidence>
<dbReference type="Pfam" id="PF13307">
    <property type="entry name" value="Helicase_C_2"/>
    <property type="match status" value="1"/>
</dbReference>
<dbReference type="GO" id="GO:0003677">
    <property type="term" value="F:DNA binding"/>
    <property type="evidence" value="ECO:0007669"/>
    <property type="project" value="InterPro"/>
</dbReference>
<evidence type="ECO:0000256" key="9">
    <source>
        <dbReference type="ARBA" id="ARBA00023235"/>
    </source>
</evidence>
<evidence type="ECO:0000256" key="1">
    <source>
        <dbReference type="ARBA" id="ARBA00004123"/>
    </source>
</evidence>
<dbReference type="GO" id="GO:0005634">
    <property type="term" value="C:nucleus"/>
    <property type="evidence" value="ECO:0007669"/>
    <property type="project" value="UniProtKB-SubCell"/>
</dbReference>
<proteinExistence type="predicted"/>
<evidence type="ECO:0000256" key="3">
    <source>
        <dbReference type="ARBA" id="ARBA00022741"/>
    </source>
</evidence>
<dbReference type="Pfam" id="PF06733">
    <property type="entry name" value="DEAD_2"/>
    <property type="match status" value="1"/>
</dbReference>
<dbReference type="EMBL" id="CAUJNA010003616">
    <property type="protein sequence ID" value="CAJ1406113.1"/>
    <property type="molecule type" value="Genomic_DNA"/>
</dbReference>
<dbReference type="GO" id="GO:0016818">
    <property type="term" value="F:hydrolase activity, acting on acid anhydrides, in phosphorus-containing anhydrides"/>
    <property type="evidence" value="ECO:0007669"/>
    <property type="project" value="InterPro"/>
</dbReference>
<evidence type="ECO:0000313" key="14">
    <source>
        <dbReference type="Proteomes" id="UP001178507"/>
    </source>
</evidence>
<gene>
    <name evidence="13" type="ORF">EVOR1521_LOCUS28163</name>
</gene>
<dbReference type="SMART" id="SM00491">
    <property type="entry name" value="HELICc2"/>
    <property type="match status" value="1"/>
</dbReference>
<feature type="region of interest" description="Disordered" evidence="11">
    <location>
        <begin position="537"/>
        <end position="577"/>
    </location>
</feature>
<dbReference type="Proteomes" id="UP001178507">
    <property type="component" value="Unassembled WGS sequence"/>
</dbReference>
<dbReference type="PROSITE" id="PS51193">
    <property type="entry name" value="HELICASE_ATP_BIND_2"/>
    <property type="match status" value="1"/>
</dbReference>
<evidence type="ECO:0000256" key="11">
    <source>
        <dbReference type="SAM" id="MobiDB-lite"/>
    </source>
</evidence>
<dbReference type="AlphaFoldDB" id="A0AA36JH38"/>
<sequence length="888" mass="96737">MPVHRGGHRGVVPLCIPIGATEGSDEERVGGLDSLQAFRLGESHRHRQNGRCALRCHCLAEAPHGQGWRGAADHVRHPDACPSSSSHAGAQVLQADDDGQIRQACRQARSQKTCQFHVGLESRELPLLATEMLRGPEPWDIEDAARFATSTNSCPYYLAHSLARHAEIVFCPYSYVLDPSVRQASGLSCADLTGRIVILDEAHNVENVCRDAGSAELSLDQLQSALSAVKRVIGEEQPRHSVPHPTVQVASKTKASVEELGGFFLPATVCEASEAPSHSARVPAKRPQFVLAVRPLAALLQRLCHYLSDIQEATTFAPHLAEHRRVPALLRILRLDSEPLLRLDGAVPRAEALLREVVGRGLGGFCSAQLEMAAGLVGHLAAAARQPELYVAQAQPGGQGKRPVLHLWLMSAEGTLARLANELHAFLLMSGTLSPLTATVAELGPTFLSRALAPVAANHVVEQEALRVVTVSQLSASTTTKLECTFHAWKRLPFLMSIGSALLRVVKSIPAGVLVFLPSYDLLERCLEAWQRKGDDNTLGAASGRRGQGKARQSTKKRYRGAVERVPEEAQEPSSGQSILDELREAKGMIVVEPAPMCQSSSAYAARVYEGARNRYEQAVLQNGQAVLLAVYRGRMSEGVSFDDDFARGVVCIGIPFPNLTEERIAQKRACNDFWQSRGLSSVSGNAWYESKALHAVAQALGRCIRHPRDFGALVLLDSRWSELGKAAQLPQWLQPFMVDRGDADSAALLVQEHFRALAHRRPTQPGVGGQIKREPELKDEKEELKDEIKEEVKDEIKEEVKQEIKEEVKQEIKEEVTEDDAAADVAQPVYGLQPDLRDAGPLAVSHSIPRSQLAALDGKKSARPDAQLFQVPLVSATRGACLDLDSD</sequence>
<dbReference type="CDD" id="cd22249">
    <property type="entry name" value="UDM1_RNF168_RNF169-like"/>
    <property type="match status" value="1"/>
</dbReference>
<dbReference type="InterPro" id="IPR013020">
    <property type="entry name" value="Rad3/Chl1-like"/>
</dbReference>
<dbReference type="GO" id="GO:0006289">
    <property type="term" value="P:nucleotide-excision repair"/>
    <property type="evidence" value="ECO:0007669"/>
    <property type="project" value="TreeGrafter"/>
</dbReference>
<dbReference type="GO" id="GO:0046872">
    <property type="term" value="F:metal ion binding"/>
    <property type="evidence" value="ECO:0007669"/>
    <property type="project" value="UniProtKB-KW"/>
</dbReference>
<keyword evidence="6" id="KW-0067">ATP-binding</keyword>
<dbReference type="Gene3D" id="3.40.50.300">
    <property type="entry name" value="P-loop containing nucleotide triphosphate hydrolases"/>
    <property type="match status" value="2"/>
</dbReference>
<dbReference type="InterPro" id="IPR006554">
    <property type="entry name" value="Helicase-like_DEXD_c2"/>
</dbReference>
<feature type="domain" description="Helicase ATP-binding" evidence="12">
    <location>
        <begin position="1"/>
        <end position="247"/>
    </location>
</feature>
<comment type="subcellular location">
    <subcellularLocation>
        <location evidence="1">Nucleus</location>
    </subcellularLocation>
</comment>
<feature type="compositionally biased region" description="Basic and acidic residues" evidence="11">
    <location>
        <begin position="772"/>
        <end position="786"/>
    </location>
</feature>
<evidence type="ECO:0000256" key="6">
    <source>
        <dbReference type="ARBA" id="ARBA00022840"/>
    </source>
</evidence>
<dbReference type="InterPro" id="IPR045028">
    <property type="entry name" value="DinG/Rad3-like"/>
</dbReference>
<name>A0AA36JH38_9DINO</name>
<keyword evidence="5" id="KW-0347">Helicase</keyword>
<dbReference type="SMART" id="SM00488">
    <property type="entry name" value="DEXDc2"/>
    <property type="match status" value="1"/>
</dbReference>
<dbReference type="InterPro" id="IPR010614">
    <property type="entry name" value="RAD3-like_helicase_DEAD"/>
</dbReference>
<dbReference type="PANTHER" id="PTHR11472:SF47">
    <property type="entry name" value="FANCONI ANEMIA GROUP J PROTEIN"/>
    <property type="match status" value="1"/>
</dbReference>
<keyword evidence="2" id="KW-0479">Metal-binding</keyword>
<dbReference type="InterPro" id="IPR027417">
    <property type="entry name" value="P-loop_NTPase"/>
</dbReference>
<keyword evidence="7" id="KW-0408">Iron</keyword>
<evidence type="ECO:0000256" key="5">
    <source>
        <dbReference type="ARBA" id="ARBA00022806"/>
    </source>
</evidence>
<organism evidence="13 14">
    <name type="scientific">Effrenium voratum</name>
    <dbReference type="NCBI Taxonomy" id="2562239"/>
    <lineage>
        <taxon>Eukaryota</taxon>
        <taxon>Sar</taxon>
        <taxon>Alveolata</taxon>
        <taxon>Dinophyceae</taxon>
        <taxon>Suessiales</taxon>
        <taxon>Symbiodiniaceae</taxon>
        <taxon>Effrenium</taxon>
    </lineage>
</organism>
<evidence type="ECO:0000256" key="2">
    <source>
        <dbReference type="ARBA" id="ARBA00022723"/>
    </source>
</evidence>
<keyword evidence="10" id="KW-0539">Nucleus</keyword>
<keyword evidence="3" id="KW-0547">Nucleotide-binding</keyword>
<reference evidence="13" key="1">
    <citation type="submission" date="2023-08" db="EMBL/GenBank/DDBJ databases">
        <authorList>
            <person name="Chen Y."/>
            <person name="Shah S."/>
            <person name="Dougan E. K."/>
            <person name="Thang M."/>
            <person name="Chan C."/>
        </authorList>
    </citation>
    <scope>NUCLEOTIDE SEQUENCE</scope>
</reference>
<accession>A0AA36JH38</accession>
<dbReference type="InterPro" id="IPR014013">
    <property type="entry name" value="Helic_SF1/SF2_ATP-bd_DinG/Rad3"/>
</dbReference>
<keyword evidence="9" id="KW-0413">Isomerase</keyword>
<keyword evidence="8" id="KW-0411">Iron-sulfur</keyword>
<evidence type="ECO:0000313" key="13">
    <source>
        <dbReference type="EMBL" id="CAJ1406113.1"/>
    </source>
</evidence>
<dbReference type="InterPro" id="IPR006555">
    <property type="entry name" value="ATP-dep_Helicase_C"/>
</dbReference>
<evidence type="ECO:0000256" key="4">
    <source>
        <dbReference type="ARBA" id="ARBA00022801"/>
    </source>
</evidence>